<dbReference type="InterPro" id="IPR005320">
    <property type="entry name" value="Peptidase_S51"/>
</dbReference>
<sequence length="242" mass="25613">MTTALLMSSSRMGSLGYLEHATSQLDTILEGTSRKVLFVPYAAVSFSYDAYEELAAPPFTNAEAQLTSIHRFDDPVAAVREADVIAVGGGNSFALLTRLYGAEIVAEIRERVTNHGTRYIGWSAGTNVATPTIRTTNDMPIVEPPSFGAIGLVPFQINPHFIPGKPAGHNGESREERLAEFTAINPGEEVLGLVEGSALHVTGTRGTILGDNDALVFSGSKPVRTIAAGASFELAEIQGPVA</sequence>
<gene>
    <name evidence="5" type="primary">pepE</name>
    <name evidence="5" type="ORF">ACFQ3U_11480</name>
</gene>
<dbReference type="RefSeq" id="WP_343960483.1">
    <property type="nucleotide sequence ID" value="NZ_BAAAKZ010000008.1"/>
</dbReference>
<comment type="caution">
    <text evidence="5">The sequence shown here is derived from an EMBL/GenBank/DDBJ whole genome shotgun (WGS) entry which is preliminary data.</text>
</comment>
<dbReference type="Proteomes" id="UP001597181">
    <property type="component" value="Unassembled WGS sequence"/>
</dbReference>
<organism evidence="5 6">
    <name type="scientific">Leucobacter albus</name>
    <dbReference type="NCBI Taxonomy" id="272210"/>
    <lineage>
        <taxon>Bacteria</taxon>
        <taxon>Bacillati</taxon>
        <taxon>Actinomycetota</taxon>
        <taxon>Actinomycetes</taxon>
        <taxon>Micrococcales</taxon>
        <taxon>Microbacteriaceae</taxon>
        <taxon>Leucobacter</taxon>
    </lineage>
</organism>
<reference evidence="6" key="1">
    <citation type="journal article" date="2019" name="Int. J. Syst. Evol. Microbiol.">
        <title>The Global Catalogue of Microorganisms (GCM) 10K type strain sequencing project: providing services to taxonomists for standard genome sequencing and annotation.</title>
        <authorList>
            <consortium name="The Broad Institute Genomics Platform"/>
            <consortium name="The Broad Institute Genome Sequencing Center for Infectious Disease"/>
            <person name="Wu L."/>
            <person name="Ma J."/>
        </authorList>
    </citation>
    <scope>NUCLEOTIDE SEQUENCE [LARGE SCALE GENOMIC DNA]</scope>
    <source>
        <strain evidence="6">CCUG 50213</strain>
    </source>
</reference>
<comment type="similarity">
    <text evidence="1">Belongs to the peptidase S51 family.</text>
</comment>
<dbReference type="PANTHER" id="PTHR20842:SF0">
    <property type="entry name" value="ALPHA-ASPARTYL DIPEPTIDASE"/>
    <property type="match status" value="1"/>
</dbReference>
<dbReference type="SUPFAM" id="SSF52317">
    <property type="entry name" value="Class I glutamine amidotransferase-like"/>
    <property type="match status" value="1"/>
</dbReference>
<dbReference type="CDD" id="cd03146">
    <property type="entry name" value="GAT1_Peptidase_E"/>
    <property type="match status" value="1"/>
</dbReference>
<evidence type="ECO:0000256" key="2">
    <source>
        <dbReference type="ARBA" id="ARBA00022670"/>
    </source>
</evidence>
<evidence type="ECO:0000256" key="3">
    <source>
        <dbReference type="ARBA" id="ARBA00022801"/>
    </source>
</evidence>
<dbReference type="PANTHER" id="PTHR20842">
    <property type="entry name" value="PROTEASE S51 ALPHA-ASPARTYL DIPEPTIDASE"/>
    <property type="match status" value="1"/>
</dbReference>
<dbReference type="InterPro" id="IPR029062">
    <property type="entry name" value="Class_I_gatase-like"/>
</dbReference>
<dbReference type="Gene3D" id="3.40.50.880">
    <property type="match status" value="1"/>
</dbReference>
<dbReference type="GO" id="GO:0016805">
    <property type="term" value="F:dipeptidase activity"/>
    <property type="evidence" value="ECO:0007669"/>
    <property type="project" value="UniProtKB-KW"/>
</dbReference>
<name>A0ABW3TQG8_9MICO</name>
<keyword evidence="4" id="KW-0720">Serine protease</keyword>
<keyword evidence="3 5" id="KW-0378">Hydrolase</keyword>
<protein>
    <submittedName>
        <fullName evidence="5">Dipeptidase PepE</fullName>
        <ecNumber evidence="5">3.4.13.21</ecNumber>
    </submittedName>
</protein>
<keyword evidence="5" id="KW-0224">Dipeptidase</keyword>
<accession>A0ABW3TQG8</accession>
<evidence type="ECO:0000313" key="5">
    <source>
        <dbReference type="EMBL" id="MFD1202514.1"/>
    </source>
</evidence>
<proteinExistence type="inferred from homology"/>
<evidence type="ECO:0000256" key="4">
    <source>
        <dbReference type="ARBA" id="ARBA00022825"/>
    </source>
</evidence>
<dbReference type="NCBIfam" id="NF003642">
    <property type="entry name" value="PRK05282.1"/>
    <property type="match status" value="1"/>
</dbReference>
<keyword evidence="2" id="KW-0645">Protease</keyword>
<dbReference type="Pfam" id="PF03575">
    <property type="entry name" value="Peptidase_S51"/>
    <property type="match status" value="1"/>
</dbReference>
<keyword evidence="6" id="KW-1185">Reference proteome</keyword>
<dbReference type="EMBL" id="JBHTLY010000005">
    <property type="protein sequence ID" value="MFD1202514.1"/>
    <property type="molecule type" value="Genomic_DNA"/>
</dbReference>
<dbReference type="EC" id="3.4.13.21" evidence="5"/>
<evidence type="ECO:0000256" key="1">
    <source>
        <dbReference type="ARBA" id="ARBA00006534"/>
    </source>
</evidence>
<evidence type="ECO:0000313" key="6">
    <source>
        <dbReference type="Proteomes" id="UP001597181"/>
    </source>
</evidence>